<feature type="transmembrane region" description="Helical" evidence="8">
    <location>
        <begin position="568"/>
        <end position="590"/>
    </location>
</feature>
<evidence type="ECO:0000256" key="6">
    <source>
        <dbReference type="ARBA" id="ARBA00023136"/>
    </source>
</evidence>
<dbReference type="SUPFAM" id="SSF82861">
    <property type="entry name" value="Mechanosensitive channel protein MscS (YggB), transmembrane region"/>
    <property type="match status" value="1"/>
</dbReference>
<keyword evidence="5 8" id="KW-1133">Transmembrane helix</keyword>
<feature type="chain" id="PRO_5046677591" evidence="9">
    <location>
        <begin position="25"/>
        <end position="842"/>
    </location>
</feature>
<comment type="caution">
    <text evidence="13">The sequence shown here is derived from an EMBL/GenBank/DDBJ whole genome shotgun (WGS) entry which is preliminary data.</text>
</comment>
<proteinExistence type="inferred from homology"/>
<feature type="transmembrane region" description="Helical" evidence="8">
    <location>
        <begin position="320"/>
        <end position="343"/>
    </location>
</feature>
<protein>
    <submittedName>
        <fullName evidence="13">Mechanosensitive ion channel</fullName>
    </submittedName>
</protein>
<dbReference type="Proteomes" id="UP001620461">
    <property type="component" value="Unassembled WGS sequence"/>
</dbReference>
<dbReference type="Pfam" id="PF00924">
    <property type="entry name" value="MS_channel_2nd"/>
    <property type="match status" value="1"/>
</dbReference>
<dbReference type="Gene3D" id="2.30.30.60">
    <property type="match status" value="1"/>
</dbReference>
<dbReference type="InterPro" id="IPR045276">
    <property type="entry name" value="YbiO_bact"/>
</dbReference>
<keyword evidence="6 8" id="KW-0472">Membrane</keyword>
<dbReference type="InterPro" id="IPR011066">
    <property type="entry name" value="MscS_channel_C_sf"/>
</dbReference>
<dbReference type="SUPFAM" id="SSF50182">
    <property type="entry name" value="Sm-like ribonucleoproteins"/>
    <property type="match status" value="1"/>
</dbReference>
<keyword evidence="3" id="KW-1003">Cell membrane</keyword>
<sequence length="842" mass="89074">MLLAWWILAAAPVFASQLSAPATASSTAPANDAACAQANARAPVSSPTPTGTTAKAAAPAAASAKPAAKPAAAPIVPLQANGLIERSLRQLGQWFDGLGSQLDQARQALWGLLQLLARSGGHIANDADRRLLIQAGTALAGVFAAGLVSEWLLHWLLKRPLRALVARANAVEARDRMHETQDRAAVHVDAQAPAAERGADTQAKATAGVQPAADDVALVQTHEDGIDRVEPVRVGAQNTAGGPQDKPRDTLVAAASVATLKDKMHKAAHYARPARYVNTLHHLLFATGALLLNLLPLIVFFVVAGLVLRELGGNVERVHAVVSAFIDAYITTRVTIAVLRLLVSPEGPGLCVLRVSRRTTGILLAWIRCIVVLAAFGIAIGDTILALGGGAASRMAFIKLVSLGVHIAAVILILRVRRPVAQAIAAPPASTGPVAAARNWLARVWALFAIVFVMGVWVVWALGVEDGFPKLIHFIGVSAGILIAARLLAILAQGALGRLFRRSEGDAAAAVPAGSARNRLTRRYYPVASRLVSFFIIVFTVVALLQAWGLDAVGWFVHGAIGRNLTSAALTILVATVIAIAVWEAASISIERRIDEWTGHGDLMRAARLRTLLPMLRTSLLVAVVLVVGLTALNEIGINTTPLLASASIVGVALGFGSQKLVQDFITGIFLLMENAMQVGDWVTVAGVSGTVEYLSVRTVRLRGGDGSLYTVPFSSVTTVNNTNRGLGNAAMSVNIAHVEDVDRAMEELKKIGSEMRSDPAFQGSILKDIQVWGVDAMDGSKVTIDGQIPCTDSGRWGVQRELNRRILLRFRELGIEIANPRTQTLLTPNDSTPTAKNPAEN</sequence>
<dbReference type="SUPFAM" id="SSF82689">
    <property type="entry name" value="Mechanosensitive channel protein MscS (YggB), C-terminal domain"/>
    <property type="match status" value="1"/>
</dbReference>
<dbReference type="Gene3D" id="1.10.287.1260">
    <property type="match status" value="1"/>
</dbReference>
<evidence type="ECO:0000259" key="12">
    <source>
        <dbReference type="Pfam" id="PF25392"/>
    </source>
</evidence>
<name>A0ABW8JHS7_9GAMM</name>
<gene>
    <name evidence="13" type="ORF">ISP15_09960</name>
</gene>
<evidence type="ECO:0000313" key="14">
    <source>
        <dbReference type="Proteomes" id="UP001620461"/>
    </source>
</evidence>
<feature type="transmembrane region" description="Helical" evidence="8">
    <location>
        <begin position="440"/>
        <end position="460"/>
    </location>
</feature>
<dbReference type="InterPro" id="IPR011014">
    <property type="entry name" value="MscS_channel_TM-2"/>
</dbReference>
<feature type="signal peptide" evidence="9">
    <location>
        <begin position="1"/>
        <end position="24"/>
    </location>
</feature>
<feature type="transmembrane region" description="Helical" evidence="8">
    <location>
        <begin position="611"/>
        <end position="630"/>
    </location>
</feature>
<evidence type="ECO:0000256" key="5">
    <source>
        <dbReference type="ARBA" id="ARBA00022989"/>
    </source>
</evidence>
<evidence type="ECO:0000259" key="11">
    <source>
        <dbReference type="Pfam" id="PF21088"/>
    </source>
</evidence>
<reference evidence="13 14" key="1">
    <citation type="submission" date="2020-10" db="EMBL/GenBank/DDBJ databases">
        <title>Phylogeny of dyella-like bacteria.</title>
        <authorList>
            <person name="Fu J."/>
        </authorList>
    </citation>
    <scope>NUCLEOTIDE SEQUENCE [LARGE SCALE GENOMIC DNA]</scope>
    <source>
        <strain evidence="13 14">JP1</strain>
    </source>
</reference>
<dbReference type="Pfam" id="PF25392">
    <property type="entry name" value="MS_channel_TM1"/>
    <property type="match status" value="1"/>
</dbReference>
<dbReference type="EMBL" id="JADIKJ010000010">
    <property type="protein sequence ID" value="MFK2900661.1"/>
    <property type="molecule type" value="Genomic_DNA"/>
</dbReference>
<feature type="transmembrane region" description="Helical" evidence="8">
    <location>
        <begin position="283"/>
        <end position="308"/>
    </location>
</feature>
<feature type="domain" description="Mechanosensitive ion channel transmembrane helices 2/3" evidence="11">
    <location>
        <begin position="620"/>
        <end position="659"/>
    </location>
</feature>
<evidence type="ECO:0000256" key="7">
    <source>
        <dbReference type="SAM" id="MobiDB-lite"/>
    </source>
</evidence>
<dbReference type="PANTHER" id="PTHR30460:SF0">
    <property type="entry name" value="MODERATE CONDUCTANCE MECHANOSENSITIVE CHANNEL YBIO"/>
    <property type="match status" value="1"/>
</dbReference>
<keyword evidence="14" id="KW-1185">Reference proteome</keyword>
<evidence type="ECO:0000256" key="4">
    <source>
        <dbReference type="ARBA" id="ARBA00022692"/>
    </source>
</evidence>
<evidence type="ECO:0000259" key="10">
    <source>
        <dbReference type="Pfam" id="PF00924"/>
    </source>
</evidence>
<dbReference type="RefSeq" id="WP_404547149.1">
    <property type="nucleotide sequence ID" value="NZ_JADIKJ010000010.1"/>
</dbReference>
<keyword evidence="4 8" id="KW-0812">Transmembrane</keyword>
<feature type="transmembrane region" description="Helical" evidence="8">
    <location>
        <begin position="527"/>
        <end position="548"/>
    </location>
</feature>
<dbReference type="InterPro" id="IPR006685">
    <property type="entry name" value="MscS_channel_2nd"/>
</dbReference>
<evidence type="ECO:0000313" key="13">
    <source>
        <dbReference type="EMBL" id="MFK2900661.1"/>
    </source>
</evidence>
<feature type="domain" description="Moderate conductance mechanosensitive channel YbiO-like transmembrane helix 1" evidence="12">
    <location>
        <begin position="477"/>
        <end position="555"/>
    </location>
</feature>
<dbReference type="InterPro" id="IPR010920">
    <property type="entry name" value="LSM_dom_sf"/>
</dbReference>
<dbReference type="PANTHER" id="PTHR30460">
    <property type="entry name" value="MODERATE CONDUCTANCE MECHANOSENSITIVE CHANNEL YBIO"/>
    <property type="match status" value="1"/>
</dbReference>
<evidence type="ECO:0000256" key="3">
    <source>
        <dbReference type="ARBA" id="ARBA00022475"/>
    </source>
</evidence>
<dbReference type="Gene3D" id="3.30.70.100">
    <property type="match status" value="1"/>
</dbReference>
<keyword evidence="9" id="KW-0732">Signal</keyword>
<evidence type="ECO:0000256" key="8">
    <source>
        <dbReference type="SAM" id="Phobius"/>
    </source>
</evidence>
<dbReference type="Pfam" id="PF21088">
    <property type="entry name" value="MS_channel_1st"/>
    <property type="match status" value="1"/>
</dbReference>
<evidence type="ECO:0000256" key="2">
    <source>
        <dbReference type="ARBA" id="ARBA00008017"/>
    </source>
</evidence>
<evidence type="ECO:0000256" key="1">
    <source>
        <dbReference type="ARBA" id="ARBA00004651"/>
    </source>
</evidence>
<feature type="transmembrane region" description="Helical" evidence="8">
    <location>
        <begin position="472"/>
        <end position="492"/>
    </location>
</feature>
<feature type="transmembrane region" description="Helical" evidence="8">
    <location>
        <begin position="363"/>
        <end position="389"/>
    </location>
</feature>
<comment type="similarity">
    <text evidence="2">Belongs to the MscS (TC 1.A.23) family.</text>
</comment>
<feature type="transmembrane region" description="Helical" evidence="8">
    <location>
        <begin position="131"/>
        <end position="153"/>
    </location>
</feature>
<organism evidence="13 14">
    <name type="scientific">Dyella jejuensis</name>
    <dbReference type="NCBI Taxonomy" id="1432009"/>
    <lineage>
        <taxon>Bacteria</taxon>
        <taxon>Pseudomonadati</taxon>
        <taxon>Pseudomonadota</taxon>
        <taxon>Gammaproteobacteria</taxon>
        <taxon>Lysobacterales</taxon>
        <taxon>Rhodanobacteraceae</taxon>
        <taxon>Dyella</taxon>
    </lineage>
</organism>
<evidence type="ECO:0000256" key="9">
    <source>
        <dbReference type="SAM" id="SignalP"/>
    </source>
</evidence>
<dbReference type="InterPro" id="IPR057485">
    <property type="entry name" value="YbiO-like_TM1"/>
</dbReference>
<dbReference type="InterPro" id="IPR049142">
    <property type="entry name" value="MS_channel_1st"/>
</dbReference>
<dbReference type="InterPro" id="IPR023408">
    <property type="entry name" value="MscS_beta-dom_sf"/>
</dbReference>
<comment type="subcellular location">
    <subcellularLocation>
        <location evidence="1">Cell membrane</location>
        <topology evidence="1">Multi-pass membrane protein</topology>
    </subcellularLocation>
</comment>
<feature type="transmembrane region" description="Helical" evidence="8">
    <location>
        <begin position="395"/>
        <end position="414"/>
    </location>
</feature>
<feature type="domain" description="Mechanosensitive ion channel MscS" evidence="10">
    <location>
        <begin position="661"/>
        <end position="724"/>
    </location>
</feature>
<accession>A0ABW8JHS7</accession>
<feature type="region of interest" description="Disordered" evidence="7">
    <location>
        <begin position="823"/>
        <end position="842"/>
    </location>
</feature>